<gene>
    <name evidence="2" type="ORF">CONPUDRAFT_109504</name>
</gene>
<sequence length="644" mass="72409">MRRMLQAPEPHLTENLKKIFARLVDPLEDPVFLQTYTVSIKHEFRKDIQPGGEPKARFNQFAQACLKAGIVPTMATVVRQDWTGENVAKERYIAQYHAMDGLCDMMRTGDVSDRRKLLDKLLEEDIVGLCLQLVKHPLCLMRQLAVNTLRVIAAESFLGEKVSGSFAADIIESVCLYTLSGPDHVIEQMQDPGRTWQSQMIMGRENIPPSISSRYCPRWFAMAQESAMWTAHGLLCTSSPRSRAHCLEILQAKPQILDYLLECAALERKPWYPETQVDSIACEVLTQLFQWPVYMVPGVPTDQLAAVQEREAASQALAILTSRQDWAKKVIDIWMHLQNEDIQKIKGYFARVNLDYGAFNPPDEEAFLQVFEYRGFSRISTLRLIATLTHAADSCGIADAQIESFLHVAYRGSRKVQPLNRSLGLEATFTAIENEQETFRSPMWTVFTGKNSEHPQSVAPENILGPTALIRLFVVLAQRNVLTGIQALQNTPVGLSPSTSLAQIKQITRPDVIRQIIKMSHSRIRARLDKGRERLMLQRDDYGYACAAYTSAAELAAALIALDTHTSGTYATEIRGARKQLVVALSHASQMALNLKHYERALHFAQGGINAAENIPSEEGLDPDFTVKNRRRVKQANDGLRHRS</sequence>
<keyword evidence="3" id="KW-1185">Reference proteome</keyword>
<evidence type="ECO:0000313" key="2">
    <source>
        <dbReference type="EMBL" id="EIW77041.1"/>
    </source>
</evidence>
<evidence type="ECO:0000313" key="3">
    <source>
        <dbReference type="Proteomes" id="UP000053558"/>
    </source>
</evidence>
<reference evidence="3" key="1">
    <citation type="journal article" date="2012" name="Science">
        <title>The Paleozoic origin of enzymatic lignin decomposition reconstructed from 31 fungal genomes.</title>
        <authorList>
            <person name="Floudas D."/>
            <person name="Binder M."/>
            <person name="Riley R."/>
            <person name="Barry K."/>
            <person name="Blanchette R.A."/>
            <person name="Henrissat B."/>
            <person name="Martinez A.T."/>
            <person name="Otillar R."/>
            <person name="Spatafora J.W."/>
            <person name="Yadav J.S."/>
            <person name="Aerts A."/>
            <person name="Benoit I."/>
            <person name="Boyd A."/>
            <person name="Carlson A."/>
            <person name="Copeland A."/>
            <person name="Coutinho P.M."/>
            <person name="de Vries R.P."/>
            <person name="Ferreira P."/>
            <person name="Findley K."/>
            <person name="Foster B."/>
            <person name="Gaskell J."/>
            <person name="Glotzer D."/>
            <person name="Gorecki P."/>
            <person name="Heitman J."/>
            <person name="Hesse C."/>
            <person name="Hori C."/>
            <person name="Igarashi K."/>
            <person name="Jurgens J.A."/>
            <person name="Kallen N."/>
            <person name="Kersten P."/>
            <person name="Kohler A."/>
            <person name="Kuees U."/>
            <person name="Kumar T.K.A."/>
            <person name="Kuo A."/>
            <person name="LaButti K."/>
            <person name="Larrondo L.F."/>
            <person name="Lindquist E."/>
            <person name="Ling A."/>
            <person name="Lombard V."/>
            <person name="Lucas S."/>
            <person name="Lundell T."/>
            <person name="Martin R."/>
            <person name="McLaughlin D.J."/>
            <person name="Morgenstern I."/>
            <person name="Morin E."/>
            <person name="Murat C."/>
            <person name="Nagy L.G."/>
            <person name="Nolan M."/>
            <person name="Ohm R.A."/>
            <person name="Patyshakuliyeva A."/>
            <person name="Rokas A."/>
            <person name="Ruiz-Duenas F.J."/>
            <person name="Sabat G."/>
            <person name="Salamov A."/>
            <person name="Samejima M."/>
            <person name="Schmutz J."/>
            <person name="Slot J.C."/>
            <person name="St John F."/>
            <person name="Stenlid J."/>
            <person name="Sun H."/>
            <person name="Sun S."/>
            <person name="Syed K."/>
            <person name="Tsang A."/>
            <person name="Wiebenga A."/>
            <person name="Young D."/>
            <person name="Pisabarro A."/>
            <person name="Eastwood D.C."/>
            <person name="Martin F."/>
            <person name="Cullen D."/>
            <person name="Grigoriev I.V."/>
            <person name="Hibbett D.S."/>
        </authorList>
    </citation>
    <scope>NUCLEOTIDE SEQUENCE [LARGE SCALE GENOMIC DNA]</scope>
    <source>
        <strain evidence="3">RWD-64-598 SS2</strain>
    </source>
</reference>
<evidence type="ECO:0000256" key="1">
    <source>
        <dbReference type="SAM" id="MobiDB-lite"/>
    </source>
</evidence>
<feature type="region of interest" description="Disordered" evidence="1">
    <location>
        <begin position="620"/>
        <end position="644"/>
    </location>
</feature>
<proteinExistence type="predicted"/>
<dbReference type="AlphaFoldDB" id="A0A5M3MEN3"/>
<dbReference type="EMBL" id="JH711584">
    <property type="protein sequence ID" value="EIW77041.1"/>
    <property type="molecule type" value="Genomic_DNA"/>
</dbReference>
<dbReference type="OrthoDB" id="2932645at2759"/>
<organism evidence="2 3">
    <name type="scientific">Coniophora puteana (strain RWD-64-598)</name>
    <name type="common">Brown rot fungus</name>
    <dbReference type="NCBI Taxonomy" id="741705"/>
    <lineage>
        <taxon>Eukaryota</taxon>
        <taxon>Fungi</taxon>
        <taxon>Dikarya</taxon>
        <taxon>Basidiomycota</taxon>
        <taxon>Agaricomycotina</taxon>
        <taxon>Agaricomycetes</taxon>
        <taxon>Agaricomycetidae</taxon>
        <taxon>Boletales</taxon>
        <taxon>Coniophorineae</taxon>
        <taxon>Coniophoraceae</taxon>
        <taxon>Coniophora</taxon>
    </lineage>
</organism>
<dbReference type="KEGG" id="cput:CONPUDRAFT_109504"/>
<protein>
    <submittedName>
        <fullName evidence="2">Uncharacterized protein</fullName>
    </submittedName>
</protein>
<dbReference type="RefSeq" id="XP_007772495.1">
    <property type="nucleotide sequence ID" value="XM_007774305.1"/>
</dbReference>
<comment type="caution">
    <text evidence="2">The sequence shown here is derived from an EMBL/GenBank/DDBJ whole genome shotgun (WGS) entry which is preliminary data.</text>
</comment>
<dbReference type="Proteomes" id="UP000053558">
    <property type="component" value="Unassembled WGS sequence"/>
</dbReference>
<name>A0A5M3MEN3_CONPW</name>
<accession>A0A5M3MEN3</accession>
<dbReference type="GeneID" id="19198779"/>